<gene>
    <name evidence="1" type="ORF">ABT39_MTgene5203</name>
</gene>
<name>A0A101LZG3_PICGL</name>
<protein>
    <submittedName>
        <fullName evidence="1">Uncharacterized protein</fullName>
    </submittedName>
</protein>
<proteinExistence type="predicted"/>
<keyword evidence="1" id="KW-0496">Mitochondrion</keyword>
<dbReference type="EMBL" id="LKAM01000006">
    <property type="protein sequence ID" value="KUM48206.1"/>
    <property type="molecule type" value="Genomic_DNA"/>
</dbReference>
<dbReference type="AlphaFoldDB" id="A0A101LZG3"/>
<organism evidence="1">
    <name type="scientific">Picea glauca</name>
    <name type="common">White spruce</name>
    <name type="synonym">Pinus glauca</name>
    <dbReference type="NCBI Taxonomy" id="3330"/>
    <lineage>
        <taxon>Eukaryota</taxon>
        <taxon>Viridiplantae</taxon>
        <taxon>Streptophyta</taxon>
        <taxon>Embryophyta</taxon>
        <taxon>Tracheophyta</taxon>
        <taxon>Spermatophyta</taxon>
        <taxon>Pinopsida</taxon>
        <taxon>Pinidae</taxon>
        <taxon>Conifers I</taxon>
        <taxon>Pinales</taxon>
        <taxon>Pinaceae</taxon>
        <taxon>Picea</taxon>
    </lineage>
</organism>
<geneLocation type="mitochondrion" evidence="1"/>
<sequence length="88" mass="9849">MGQFYKLRKAIGIHCESPLPNRLGGIPIPYIIRDVPYLTLTGAKPNLTRVIEPAWAFVYTEWKVEVYPIAIQNRPGQDRGKVGSTPLG</sequence>
<reference evidence="1" key="1">
    <citation type="journal article" date="2015" name="Genome Biol. Evol.">
        <title>Organellar Genomes of White Spruce (Picea glauca): Assembly and Annotation.</title>
        <authorList>
            <person name="Jackman S.D."/>
            <person name="Warren R.L."/>
            <person name="Gibb E.A."/>
            <person name="Vandervalk B.P."/>
            <person name="Mohamadi H."/>
            <person name="Chu J."/>
            <person name="Raymond A."/>
            <person name="Pleasance S."/>
            <person name="Coope R."/>
            <person name="Wildung M.R."/>
            <person name="Ritland C.E."/>
            <person name="Bousquet J."/>
            <person name="Jones S.J."/>
            <person name="Bohlmann J."/>
            <person name="Birol I."/>
        </authorList>
    </citation>
    <scope>NUCLEOTIDE SEQUENCE [LARGE SCALE GENOMIC DNA]</scope>
    <source>
        <tissue evidence="1">Flushing bud</tissue>
    </source>
</reference>
<accession>A0A101LZG3</accession>
<evidence type="ECO:0000313" key="1">
    <source>
        <dbReference type="EMBL" id="KUM48206.1"/>
    </source>
</evidence>
<comment type="caution">
    <text evidence="1">The sequence shown here is derived from an EMBL/GenBank/DDBJ whole genome shotgun (WGS) entry which is preliminary data.</text>
</comment>